<evidence type="ECO:0000256" key="3">
    <source>
        <dbReference type="ARBA" id="ARBA00023125"/>
    </source>
</evidence>
<accession>A0ABT1STP3</accession>
<dbReference type="SUPFAM" id="SSF53850">
    <property type="entry name" value="Periplasmic binding protein-like II"/>
    <property type="match status" value="1"/>
</dbReference>
<dbReference type="SUPFAM" id="SSF46785">
    <property type="entry name" value="Winged helix' DNA-binding domain"/>
    <property type="match status" value="1"/>
</dbReference>
<comment type="caution">
    <text evidence="6">The sequence shown here is derived from an EMBL/GenBank/DDBJ whole genome shotgun (WGS) entry which is preliminary data.</text>
</comment>
<dbReference type="PRINTS" id="PR00039">
    <property type="entry name" value="HTHLYSR"/>
</dbReference>
<dbReference type="Gene3D" id="1.10.10.10">
    <property type="entry name" value="Winged helix-like DNA-binding domain superfamily/Winged helix DNA-binding domain"/>
    <property type="match status" value="1"/>
</dbReference>
<gene>
    <name evidence="6" type="ORF">NE675_08685</name>
</gene>
<dbReference type="PANTHER" id="PTHR30346">
    <property type="entry name" value="TRANSCRIPTIONAL DUAL REGULATOR HCAR-RELATED"/>
    <property type="match status" value="1"/>
</dbReference>
<evidence type="ECO:0000256" key="4">
    <source>
        <dbReference type="ARBA" id="ARBA00023163"/>
    </source>
</evidence>
<evidence type="ECO:0000259" key="5">
    <source>
        <dbReference type="PROSITE" id="PS50931"/>
    </source>
</evidence>
<dbReference type="InterPro" id="IPR036388">
    <property type="entry name" value="WH-like_DNA-bd_sf"/>
</dbReference>
<dbReference type="RefSeq" id="WP_062413107.1">
    <property type="nucleotide sequence ID" value="NZ_JAJCIO010000013.1"/>
</dbReference>
<dbReference type="Proteomes" id="UP001206692">
    <property type="component" value="Unassembled WGS sequence"/>
</dbReference>
<dbReference type="InterPro" id="IPR005119">
    <property type="entry name" value="LysR_subst-bd"/>
</dbReference>
<dbReference type="InterPro" id="IPR036390">
    <property type="entry name" value="WH_DNA-bd_sf"/>
</dbReference>
<dbReference type="PROSITE" id="PS50931">
    <property type="entry name" value="HTH_LYSR"/>
    <property type="match status" value="1"/>
</dbReference>
<keyword evidence="4" id="KW-0804">Transcription</keyword>
<dbReference type="Pfam" id="PF03466">
    <property type="entry name" value="LysR_substrate"/>
    <property type="match status" value="1"/>
</dbReference>
<dbReference type="Pfam" id="PF00126">
    <property type="entry name" value="HTH_1"/>
    <property type="match status" value="1"/>
</dbReference>
<evidence type="ECO:0000313" key="6">
    <source>
        <dbReference type="EMBL" id="MCQ5343090.1"/>
    </source>
</evidence>
<keyword evidence="2" id="KW-0805">Transcription regulation</keyword>
<keyword evidence="7" id="KW-1185">Reference proteome</keyword>
<dbReference type="PANTHER" id="PTHR30346:SF0">
    <property type="entry name" value="HCA OPERON TRANSCRIPTIONAL ACTIVATOR HCAR"/>
    <property type="match status" value="1"/>
</dbReference>
<name>A0ABT1STP3_9FIRM</name>
<evidence type="ECO:0000256" key="1">
    <source>
        <dbReference type="ARBA" id="ARBA00009437"/>
    </source>
</evidence>
<protein>
    <submittedName>
        <fullName evidence="6">LysR family transcriptional regulator</fullName>
    </submittedName>
</protein>
<feature type="domain" description="HTH lysR-type" evidence="5">
    <location>
        <begin position="1"/>
        <end position="58"/>
    </location>
</feature>
<organism evidence="6 7">
    <name type="scientific">Megasphaera massiliensis</name>
    <dbReference type="NCBI Taxonomy" id="1232428"/>
    <lineage>
        <taxon>Bacteria</taxon>
        <taxon>Bacillati</taxon>
        <taxon>Bacillota</taxon>
        <taxon>Negativicutes</taxon>
        <taxon>Veillonellales</taxon>
        <taxon>Veillonellaceae</taxon>
        <taxon>Megasphaera</taxon>
    </lineage>
</organism>
<reference evidence="6 7" key="1">
    <citation type="submission" date="2022-06" db="EMBL/GenBank/DDBJ databases">
        <title>Isolation of gut microbiota from human fecal samples.</title>
        <authorList>
            <person name="Pamer E.G."/>
            <person name="Barat B."/>
            <person name="Waligurski E."/>
            <person name="Medina S."/>
            <person name="Paddock L."/>
            <person name="Mostad J."/>
        </authorList>
    </citation>
    <scope>NUCLEOTIDE SEQUENCE [LARGE SCALE GENOMIC DNA]</scope>
    <source>
        <strain evidence="6 7">DFI.1.1</strain>
    </source>
</reference>
<proteinExistence type="inferred from homology"/>
<comment type="similarity">
    <text evidence="1">Belongs to the LysR transcriptional regulatory family.</text>
</comment>
<keyword evidence="3" id="KW-0238">DNA-binding</keyword>
<dbReference type="Gene3D" id="3.40.190.290">
    <property type="match status" value="1"/>
</dbReference>
<evidence type="ECO:0000256" key="2">
    <source>
        <dbReference type="ARBA" id="ARBA00023015"/>
    </source>
</evidence>
<evidence type="ECO:0000313" key="7">
    <source>
        <dbReference type="Proteomes" id="UP001206692"/>
    </source>
</evidence>
<sequence length="332" mass="38320">MTLQQLYYIVELSKHNSISAAAEALFIAQPSLSTTIKELEKEFHITILERNRHGITFTPEGLEFLNYANHIIEQTTNLREHFNPHQPSQNKLRLSISSQHYMFAVDAFTDYLQTLAKKPQYAITFREGRTSQVIQDVVTQRSQIGIIFISKMTQKFMTRTLRKNRLKFTELFSYPPSVFLQANHPLAQYPSLSIDQLRPYPYIQYTQEEDSYQFAEEVVIPDIKPDREISTTDRSTLFSVIAATDAYTIGTGILFRDGRKWPIVSIPMKNPLDIMRVGWIKLQETPLPLAARAYIEQLEKTLVNSHVIAEDQPAKQAPERIAQSVITKHQFE</sequence>
<dbReference type="InterPro" id="IPR000847">
    <property type="entry name" value="LysR_HTH_N"/>
</dbReference>
<dbReference type="EMBL" id="JANGEW010000016">
    <property type="protein sequence ID" value="MCQ5343090.1"/>
    <property type="molecule type" value="Genomic_DNA"/>
</dbReference>